<sequence length="417" mass="45909">MRSHRHAACDWLSVHPLLCFRARKGWPLKRFMRSRMGRKFRIVSVTHFFPSRRGGIELVAAAINRRLAERGHEVAWFASADAETPGPDGGLSYHPMQNCGLVERLTGLPLPIWIGRGIPALWSAIRDCDAVHIHDFIYPGSLLALAFARVHGKTTVLTQHIGEIPYNSKVLSATLSAVNRTVGSLALRCASRVVFISNVVQAYFCSKIAFPRAPLYLPNGVNTQLFHPVPASERMLIRARLGIPENAPVCLFVGRMVEKKGLHLLLPLVSRLPAIHWIFVGQGPLRSELAPSSNVRIFDGLAHADLADLYRAADLLVLPSRGEGFPLVVQEAFACGLPALVSDETAAGCEAGRPLLFELSVTAPDTVEQWQRRLADLTADRAVLEARRGAVAEFAGQAWSWDHAVDVYTELYQGCVE</sequence>
<name>A0A6L6QAX3_9BURK</name>
<keyword evidence="4" id="KW-1185">Reference proteome</keyword>
<reference evidence="3 4" key="1">
    <citation type="submission" date="2019-11" db="EMBL/GenBank/DDBJ databases">
        <title>Type strains purchased from KCTC, JCM and DSMZ.</title>
        <authorList>
            <person name="Lu H."/>
        </authorList>
    </citation>
    <scope>NUCLEOTIDE SEQUENCE [LARGE SCALE GENOMIC DNA]</scope>
    <source>
        <strain evidence="3 4">JCM 31587</strain>
    </source>
</reference>
<feature type="domain" description="Glycosyl transferase family 1" evidence="1">
    <location>
        <begin position="237"/>
        <end position="381"/>
    </location>
</feature>
<dbReference type="GO" id="GO:0016758">
    <property type="term" value="F:hexosyltransferase activity"/>
    <property type="evidence" value="ECO:0007669"/>
    <property type="project" value="TreeGrafter"/>
</dbReference>
<dbReference type="CDD" id="cd03801">
    <property type="entry name" value="GT4_PimA-like"/>
    <property type="match status" value="1"/>
</dbReference>
<keyword evidence="3" id="KW-0808">Transferase</keyword>
<evidence type="ECO:0000313" key="3">
    <source>
        <dbReference type="EMBL" id="MTW09592.1"/>
    </source>
</evidence>
<dbReference type="Pfam" id="PF13439">
    <property type="entry name" value="Glyco_transf_4"/>
    <property type="match status" value="1"/>
</dbReference>
<dbReference type="InterPro" id="IPR050194">
    <property type="entry name" value="Glycosyltransferase_grp1"/>
</dbReference>
<feature type="domain" description="Glycosyltransferase subfamily 4-like N-terminal" evidence="2">
    <location>
        <begin position="54"/>
        <end position="224"/>
    </location>
</feature>
<comment type="caution">
    <text evidence="3">The sequence shown here is derived from an EMBL/GenBank/DDBJ whole genome shotgun (WGS) entry which is preliminary data.</text>
</comment>
<dbReference type="InterPro" id="IPR028098">
    <property type="entry name" value="Glyco_trans_4-like_N"/>
</dbReference>
<dbReference type="InterPro" id="IPR001296">
    <property type="entry name" value="Glyco_trans_1"/>
</dbReference>
<organism evidence="3 4">
    <name type="scientific">Massilia eburnea</name>
    <dbReference type="NCBI Taxonomy" id="1776165"/>
    <lineage>
        <taxon>Bacteria</taxon>
        <taxon>Pseudomonadati</taxon>
        <taxon>Pseudomonadota</taxon>
        <taxon>Betaproteobacteria</taxon>
        <taxon>Burkholderiales</taxon>
        <taxon>Oxalobacteraceae</taxon>
        <taxon>Telluria group</taxon>
        <taxon>Massilia</taxon>
    </lineage>
</organism>
<dbReference type="Pfam" id="PF00534">
    <property type="entry name" value="Glycos_transf_1"/>
    <property type="match status" value="1"/>
</dbReference>
<dbReference type="OrthoDB" id="9813211at2"/>
<protein>
    <submittedName>
        <fullName evidence="3">Glycosyltransferase</fullName>
    </submittedName>
</protein>
<evidence type="ECO:0000313" key="4">
    <source>
        <dbReference type="Proteomes" id="UP000472320"/>
    </source>
</evidence>
<dbReference type="Proteomes" id="UP000472320">
    <property type="component" value="Unassembled WGS sequence"/>
</dbReference>
<dbReference type="EMBL" id="WNKX01000002">
    <property type="protein sequence ID" value="MTW09592.1"/>
    <property type="molecule type" value="Genomic_DNA"/>
</dbReference>
<dbReference type="SUPFAM" id="SSF53756">
    <property type="entry name" value="UDP-Glycosyltransferase/glycogen phosphorylase"/>
    <property type="match status" value="1"/>
</dbReference>
<evidence type="ECO:0000259" key="2">
    <source>
        <dbReference type="Pfam" id="PF13439"/>
    </source>
</evidence>
<evidence type="ECO:0000259" key="1">
    <source>
        <dbReference type="Pfam" id="PF00534"/>
    </source>
</evidence>
<gene>
    <name evidence="3" type="ORF">GM658_03175</name>
</gene>
<proteinExistence type="predicted"/>
<dbReference type="PANTHER" id="PTHR45947">
    <property type="entry name" value="SULFOQUINOVOSYL TRANSFERASE SQD2"/>
    <property type="match status" value="1"/>
</dbReference>
<accession>A0A6L6QAX3</accession>
<dbReference type="Gene3D" id="3.40.50.2000">
    <property type="entry name" value="Glycogen Phosphorylase B"/>
    <property type="match status" value="2"/>
</dbReference>
<dbReference type="AlphaFoldDB" id="A0A6L6QAX3"/>
<dbReference type="PANTHER" id="PTHR45947:SF3">
    <property type="entry name" value="SULFOQUINOVOSYL TRANSFERASE SQD2"/>
    <property type="match status" value="1"/>
</dbReference>